<sequence length="550" mass="60013">MEVVSIRPSATRRESLHREGETSTENAFGGPTEAIDLYLACPDGECELEAWVAAAAGRLDTLVALDAVREQYWGTEDLLHRMQEVLEWGADGKARPYENGGLVGITADARRLDAWGHYALRLALGAESESRRWLARNEAQLFRARVRGAARGDALAALLRSLLSTTAAAATTHRDTVERVPLEQVPPGLYRTLRSDGYALIRAALHDQGEVGTGNLESGIIPAYRLPFERALRFLAPSRTAYLQDGYAYLPEPALCALLEEAMERHVATATERLHRQLSGDDLAADAQLAPLVTYLQQQLADAFRQRQRRENIVGSGSRGRRHPGAAGDPLHLDQLDEALPCMPLCMQQLLRQLRQTGHLRHGARLQLGLFLKGAGFTLEESLEFWRRALQVNSNGMRIAPGAFEREYAYGIRYNYGLEGKRKDFPPFSCAKILEMRPGHGEVHGCPYRELSADALRQELLANGGALTAAAAAADVEDIVQTATAAGQPQHACGKCFQAITRTAGPESTSVASATDADAATRTFVTQHPNDYLLQARAALLPSPPSDASP</sequence>
<name>A0AAV9J0Z0_CYACA</name>
<keyword evidence="2" id="KW-0004">4Fe-4S</keyword>
<accession>A0AAV9J0Z0</accession>
<evidence type="ECO:0000259" key="9">
    <source>
        <dbReference type="Pfam" id="PF04104"/>
    </source>
</evidence>
<dbReference type="Proteomes" id="UP001301350">
    <property type="component" value="Unassembled WGS sequence"/>
</dbReference>
<comment type="caution">
    <text evidence="10">The sequence shown here is derived from an EMBL/GenBank/DDBJ whole genome shotgun (WGS) entry which is preliminary data.</text>
</comment>
<reference evidence="10 11" key="1">
    <citation type="submission" date="2022-07" db="EMBL/GenBank/DDBJ databases">
        <title>Genome-wide signatures of adaptation to extreme environments.</title>
        <authorList>
            <person name="Cho C.H."/>
            <person name="Yoon H.S."/>
        </authorList>
    </citation>
    <scope>NUCLEOTIDE SEQUENCE [LARGE SCALE GENOMIC DNA]</scope>
    <source>
        <strain evidence="10 11">DBV 063 E5</strain>
    </source>
</reference>
<dbReference type="InterPro" id="IPR058560">
    <property type="entry name" value="DNA_primase_C"/>
</dbReference>
<organism evidence="10 11">
    <name type="scientific">Cyanidium caldarium</name>
    <name type="common">Red alga</name>
    <dbReference type="NCBI Taxonomy" id="2771"/>
    <lineage>
        <taxon>Eukaryota</taxon>
        <taxon>Rhodophyta</taxon>
        <taxon>Bangiophyceae</taxon>
        <taxon>Cyanidiales</taxon>
        <taxon>Cyanidiaceae</taxon>
        <taxon>Cyanidium</taxon>
    </lineage>
</organism>
<dbReference type="GO" id="GO:0006269">
    <property type="term" value="P:DNA replication, synthesis of primer"/>
    <property type="evidence" value="ECO:0007669"/>
    <property type="project" value="UniProtKB-KW"/>
</dbReference>
<feature type="compositionally biased region" description="Basic and acidic residues" evidence="8">
    <location>
        <begin position="11"/>
        <end position="21"/>
    </location>
</feature>
<dbReference type="EMBL" id="JANCYW010000016">
    <property type="protein sequence ID" value="KAK4538257.1"/>
    <property type="molecule type" value="Genomic_DNA"/>
</dbReference>
<dbReference type="GO" id="GO:0005658">
    <property type="term" value="C:alpha DNA polymerase:primase complex"/>
    <property type="evidence" value="ECO:0007669"/>
    <property type="project" value="TreeGrafter"/>
</dbReference>
<evidence type="ECO:0000256" key="3">
    <source>
        <dbReference type="ARBA" id="ARBA00022515"/>
    </source>
</evidence>
<evidence type="ECO:0000256" key="2">
    <source>
        <dbReference type="ARBA" id="ARBA00022485"/>
    </source>
</evidence>
<evidence type="ECO:0000256" key="6">
    <source>
        <dbReference type="ARBA" id="ARBA00023004"/>
    </source>
</evidence>
<evidence type="ECO:0000313" key="10">
    <source>
        <dbReference type="EMBL" id="KAK4538257.1"/>
    </source>
</evidence>
<dbReference type="AlphaFoldDB" id="A0AAV9J0Z0"/>
<keyword evidence="3" id="KW-0639">Primosome</keyword>
<dbReference type="Pfam" id="PF26466">
    <property type="entry name" value="DNA_primase_lrg_N"/>
    <property type="match status" value="1"/>
</dbReference>
<dbReference type="GO" id="GO:0006270">
    <property type="term" value="P:DNA replication initiation"/>
    <property type="evidence" value="ECO:0007669"/>
    <property type="project" value="TreeGrafter"/>
</dbReference>
<evidence type="ECO:0000256" key="8">
    <source>
        <dbReference type="SAM" id="MobiDB-lite"/>
    </source>
</evidence>
<keyword evidence="7" id="KW-0411">Iron-sulfur</keyword>
<feature type="region of interest" description="Disordered" evidence="8">
    <location>
        <begin position="1"/>
        <end position="29"/>
    </location>
</feature>
<keyword evidence="4" id="KW-0235">DNA replication</keyword>
<gene>
    <name evidence="10" type="ORF">CDCA_CDCA16G4282</name>
</gene>
<dbReference type="GO" id="GO:0046872">
    <property type="term" value="F:metal ion binding"/>
    <property type="evidence" value="ECO:0007669"/>
    <property type="project" value="UniProtKB-KW"/>
</dbReference>
<evidence type="ECO:0000256" key="4">
    <source>
        <dbReference type="ARBA" id="ARBA00022705"/>
    </source>
</evidence>
<evidence type="ECO:0000313" key="11">
    <source>
        <dbReference type="Proteomes" id="UP001301350"/>
    </source>
</evidence>
<evidence type="ECO:0000256" key="7">
    <source>
        <dbReference type="ARBA" id="ARBA00023014"/>
    </source>
</evidence>
<keyword evidence="6" id="KW-0408">Iron</keyword>
<dbReference type="InterPro" id="IPR007238">
    <property type="entry name" value="DNA_primase_lsu_euk/arc"/>
</dbReference>
<comment type="cofactor">
    <cofactor evidence="1">
        <name>[4Fe-4S] cluster</name>
        <dbReference type="ChEBI" id="CHEBI:49883"/>
    </cofactor>
</comment>
<dbReference type="Gene3D" id="1.20.930.80">
    <property type="match status" value="1"/>
</dbReference>
<proteinExistence type="predicted"/>
<dbReference type="Pfam" id="PF04104">
    <property type="entry name" value="DNA_primase_lrg"/>
    <property type="match status" value="1"/>
</dbReference>
<dbReference type="PANTHER" id="PTHR10537">
    <property type="entry name" value="DNA PRIMASE LARGE SUBUNIT"/>
    <property type="match status" value="1"/>
</dbReference>
<keyword evidence="11" id="KW-1185">Reference proteome</keyword>
<dbReference type="GO" id="GO:0051539">
    <property type="term" value="F:4 iron, 4 sulfur cluster binding"/>
    <property type="evidence" value="ECO:0007669"/>
    <property type="project" value="UniProtKB-KW"/>
</dbReference>
<dbReference type="PANTHER" id="PTHR10537:SF3">
    <property type="entry name" value="DNA PRIMASE LARGE SUBUNIT"/>
    <property type="match status" value="1"/>
</dbReference>
<feature type="domain" description="DNA primase large subunit C-terminal" evidence="9">
    <location>
        <begin position="342"/>
        <end position="532"/>
    </location>
</feature>
<keyword evidence="5" id="KW-0479">Metal-binding</keyword>
<evidence type="ECO:0000256" key="1">
    <source>
        <dbReference type="ARBA" id="ARBA00001966"/>
    </source>
</evidence>
<evidence type="ECO:0000256" key="5">
    <source>
        <dbReference type="ARBA" id="ARBA00022723"/>
    </source>
</evidence>
<protein>
    <recommendedName>
        <fullName evidence="9">DNA primase large subunit C-terminal domain-containing protein</fullName>
    </recommendedName>
</protein>